<dbReference type="Proteomes" id="UP000007879">
    <property type="component" value="Unassembled WGS sequence"/>
</dbReference>
<sequence length="446" mass="49771">MPKVREDCSKNMQFFPEKGKVVVLASSEEEREQCITQFQNTYQEIIKNRQLKSGSLEIPPAFQMGNMFDLLEECDAKYSLCHFSCDEKARVVRIVSMSSRQFDQAKKLLGGRLAGEKGDKWEEKTGKKKEEKGGATGGSSAGDGRTFTGLSKDVLLLMPKVREDCVKNMKFFPEEGKVVVLASSEEEREQCITQFLNSYKEIIKNRQLKSGSLEIPTAFQMKNIFNLLEEFDAKYSQCHFSCDEKARVVRIVSMSSRQFDQAKKLLGDRLIGLAEKKWEEKTVMIKKEKRGGSKALEATGTGSPKVLSVNKGHTEITRSSLQVDNFSTPPGSLAPPPYDGKERFSLSKNTDCKGCCICLNEVATDPVTMKCCSKVFCRLCINKALEHSSLCPNCRVAVKQVKGNQPPGTMGHDFSQSSLPGYERFGTIVIRYSIPGGVQTNEHPNP</sequence>
<feature type="compositionally biased region" description="Basic and acidic residues" evidence="10">
    <location>
        <begin position="119"/>
        <end position="133"/>
    </location>
</feature>
<dbReference type="InterPro" id="IPR039399">
    <property type="entry name" value="Deltex_C_sf"/>
</dbReference>
<dbReference type="GO" id="GO:0008270">
    <property type="term" value="F:zinc ion binding"/>
    <property type="evidence" value="ECO:0007669"/>
    <property type="project" value="UniProtKB-KW"/>
</dbReference>
<keyword evidence="6 8" id="KW-0863">Zinc-finger</keyword>
<evidence type="ECO:0000256" key="9">
    <source>
        <dbReference type="RuleBase" id="RU367105"/>
    </source>
</evidence>
<protein>
    <recommendedName>
        <fullName evidence="9">E3 ubiquitin-protein ligase</fullName>
        <ecNumber evidence="9">2.3.2.27</ecNumber>
    </recommendedName>
</protein>
<dbReference type="InterPro" id="IPR001841">
    <property type="entry name" value="Znf_RING"/>
</dbReference>
<reference evidence="13" key="1">
    <citation type="journal article" date="2010" name="Nature">
        <title>The Amphimedon queenslandica genome and the evolution of animal complexity.</title>
        <authorList>
            <person name="Srivastava M."/>
            <person name="Simakov O."/>
            <person name="Chapman J."/>
            <person name="Fahey B."/>
            <person name="Gauthier M.E."/>
            <person name="Mitros T."/>
            <person name="Richards G.S."/>
            <person name="Conaco C."/>
            <person name="Dacre M."/>
            <person name="Hellsten U."/>
            <person name="Larroux C."/>
            <person name="Putnam N.H."/>
            <person name="Stanke M."/>
            <person name="Adamska M."/>
            <person name="Darling A."/>
            <person name="Degnan S.M."/>
            <person name="Oakley T.H."/>
            <person name="Plachetzki D.C."/>
            <person name="Zhai Y."/>
            <person name="Adamski M."/>
            <person name="Calcino A."/>
            <person name="Cummins S.F."/>
            <person name="Goodstein D.M."/>
            <person name="Harris C."/>
            <person name="Jackson D.J."/>
            <person name="Leys S.P."/>
            <person name="Shu S."/>
            <person name="Woodcroft B.J."/>
            <person name="Vervoort M."/>
            <person name="Kosik K.S."/>
            <person name="Manning G."/>
            <person name="Degnan B.M."/>
            <person name="Rokhsar D.S."/>
        </authorList>
    </citation>
    <scope>NUCLEOTIDE SEQUENCE [LARGE SCALE GENOMIC DNA]</scope>
</reference>
<dbReference type="InterPro" id="IPR039398">
    <property type="entry name" value="Deltex_fam"/>
</dbReference>
<dbReference type="Gene3D" id="3.30.40.10">
    <property type="entry name" value="Zinc/RING finger domain, C3HC4 (zinc finger)"/>
    <property type="match status" value="1"/>
</dbReference>
<evidence type="ECO:0000256" key="3">
    <source>
        <dbReference type="ARBA" id="ARBA00009413"/>
    </source>
</evidence>
<dbReference type="AlphaFoldDB" id="A0AAN0JUQ1"/>
<dbReference type="GO" id="GO:0007219">
    <property type="term" value="P:Notch signaling pathway"/>
    <property type="evidence" value="ECO:0007669"/>
    <property type="project" value="InterPro"/>
</dbReference>
<evidence type="ECO:0000256" key="4">
    <source>
        <dbReference type="ARBA" id="ARBA00022679"/>
    </source>
</evidence>
<keyword evidence="5 9" id="KW-0479">Metal-binding</keyword>
<name>A0AAN0JUQ1_AMPQE</name>
<dbReference type="InterPro" id="IPR013083">
    <property type="entry name" value="Znf_RING/FYVE/PHD"/>
</dbReference>
<dbReference type="GeneID" id="109588959"/>
<comment type="subcellular location">
    <subcellularLocation>
        <location evidence="9">Cytoplasm</location>
    </subcellularLocation>
</comment>
<dbReference type="PANTHER" id="PTHR12622">
    <property type="entry name" value="DELTEX-RELATED"/>
    <property type="match status" value="1"/>
</dbReference>
<dbReference type="EC" id="2.3.2.27" evidence="9"/>
<evidence type="ECO:0000259" key="11">
    <source>
        <dbReference type="PROSITE" id="PS50089"/>
    </source>
</evidence>
<organism evidence="12 13">
    <name type="scientific">Amphimedon queenslandica</name>
    <name type="common">Sponge</name>
    <dbReference type="NCBI Taxonomy" id="400682"/>
    <lineage>
        <taxon>Eukaryota</taxon>
        <taxon>Metazoa</taxon>
        <taxon>Porifera</taxon>
        <taxon>Demospongiae</taxon>
        <taxon>Heteroscleromorpha</taxon>
        <taxon>Haplosclerida</taxon>
        <taxon>Niphatidae</taxon>
        <taxon>Amphimedon</taxon>
    </lineage>
</organism>
<evidence type="ECO:0000313" key="13">
    <source>
        <dbReference type="Proteomes" id="UP000007879"/>
    </source>
</evidence>
<comment type="pathway">
    <text evidence="2 9">Protein modification; protein ubiquitination.</text>
</comment>
<evidence type="ECO:0000256" key="1">
    <source>
        <dbReference type="ARBA" id="ARBA00000900"/>
    </source>
</evidence>
<dbReference type="Pfam" id="PF13639">
    <property type="entry name" value="zf-RING_2"/>
    <property type="match status" value="1"/>
</dbReference>
<dbReference type="PROSITE" id="PS50089">
    <property type="entry name" value="ZF_RING_2"/>
    <property type="match status" value="1"/>
</dbReference>
<accession>A0AAN0JUQ1</accession>
<keyword evidence="4 9" id="KW-0808">Transferase</keyword>
<comment type="catalytic activity">
    <reaction evidence="1 9">
        <text>S-ubiquitinyl-[E2 ubiquitin-conjugating enzyme]-L-cysteine + [acceptor protein]-L-lysine = [E2 ubiquitin-conjugating enzyme]-L-cysteine + N(6)-ubiquitinyl-[acceptor protein]-L-lysine.</text>
        <dbReference type="EC" id="2.3.2.27"/>
    </reaction>
</comment>
<dbReference type="Pfam" id="PF18102">
    <property type="entry name" value="DTC"/>
    <property type="match status" value="1"/>
</dbReference>
<keyword evidence="13" id="KW-1185">Reference proteome</keyword>
<dbReference type="GO" id="GO:0061630">
    <property type="term" value="F:ubiquitin protein ligase activity"/>
    <property type="evidence" value="ECO:0007669"/>
    <property type="project" value="UniProtKB-UniRule"/>
</dbReference>
<comment type="similarity">
    <text evidence="3 9">Belongs to the Deltex family.</text>
</comment>
<evidence type="ECO:0000256" key="5">
    <source>
        <dbReference type="ARBA" id="ARBA00022723"/>
    </source>
</evidence>
<feature type="region of interest" description="Disordered" evidence="10">
    <location>
        <begin position="119"/>
        <end position="144"/>
    </location>
</feature>
<dbReference type="Gene3D" id="3.30.390.130">
    <property type="match status" value="1"/>
</dbReference>
<dbReference type="InterPro" id="IPR039396">
    <property type="entry name" value="Deltex_C"/>
</dbReference>
<dbReference type="RefSeq" id="XP_019860625.1">
    <property type="nucleotide sequence ID" value="XM_020005066.1"/>
</dbReference>
<dbReference type="KEGG" id="aqu:109588959"/>
<dbReference type="EnsemblMetazoa" id="XM_020005066.1">
    <property type="protein sequence ID" value="XP_019860625.1"/>
    <property type="gene ID" value="LOC109588959"/>
</dbReference>
<feature type="domain" description="RING-type" evidence="11">
    <location>
        <begin position="355"/>
        <end position="395"/>
    </location>
</feature>
<evidence type="ECO:0000256" key="8">
    <source>
        <dbReference type="PROSITE-ProRule" id="PRU00175"/>
    </source>
</evidence>
<evidence type="ECO:0000256" key="6">
    <source>
        <dbReference type="ARBA" id="ARBA00022771"/>
    </source>
</evidence>
<evidence type="ECO:0000256" key="10">
    <source>
        <dbReference type="SAM" id="MobiDB-lite"/>
    </source>
</evidence>
<dbReference type="GO" id="GO:0005737">
    <property type="term" value="C:cytoplasm"/>
    <property type="evidence" value="ECO:0007669"/>
    <property type="project" value="UniProtKB-SubCell"/>
</dbReference>
<dbReference type="GO" id="GO:0016567">
    <property type="term" value="P:protein ubiquitination"/>
    <property type="evidence" value="ECO:0007669"/>
    <property type="project" value="UniProtKB-UniRule"/>
</dbReference>
<reference evidence="12" key="2">
    <citation type="submission" date="2024-06" db="UniProtKB">
        <authorList>
            <consortium name="EnsemblMetazoa"/>
        </authorList>
    </citation>
    <scope>IDENTIFICATION</scope>
</reference>
<keyword evidence="9" id="KW-0963">Cytoplasm</keyword>
<evidence type="ECO:0000256" key="2">
    <source>
        <dbReference type="ARBA" id="ARBA00004906"/>
    </source>
</evidence>
<evidence type="ECO:0000256" key="7">
    <source>
        <dbReference type="ARBA" id="ARBA00022833"/>
    </source>
</evidence>
<proteinExistence type="inferred from homology"/>
<dbReference type="SUPFAM" id="SSF57850">
    <property type="entry name" value="RING/U-box"/>
    <property type="match status" value="1"/>
</dbReference>
<evidence type="ECO:0000313" key="12">
    <source>
        <dbReference type="EnsemblMetazoa" id="XP_019860625.1"/>
    </source>
</evidence>
<keyword evidence="7 9" id="KW-0862">Zinc</keyword>